<keyword evidence="3" id="KW-1185">Reference proteome</keyword>
<dbReference type="InterPro" id="IPR036046">
    <property type="entry name" value="Acylphosphatase-like_dom_sf"/>
</dbReference>
<feature type="domain" description="BLUF" evidence="1">
    <location>
        <begin position="40"/>
        <end position="131"/>
    </location>
</feature>
<dbReference type="Gene3D" id="3.30.70.100">
    <property type="match status" value="1"/>
</dbReference>
<dbReference type="Pfam" id="PF04940">
    <property type="entry name" value="BLUF"/>
    <property type="match status" value="1"/>
</dbReference>
<dbReference type="STRING" id="1770053.SAMN05216551_11378"/>
<dbReference type="GO" id="GO:0009882">
    <property type="term" value="F:blue light photoreceptor activity"/>
    <property type="evidence" value="ECO:0007669"/>
    <property type="project" value="InterPro"/>
</dbReference>
<name>A0A1H2PV95_9BURK</name>
<evidence type="ECO:0000313" key="3">
    <source>
        <dbReference type="Proteomes" id="UP000243719"/>
    </source>
</evidence>
<evidence type="ECO:0000313" key="2">
    <source>
        <dbReference type="EMBL" id="SDV50757.1"/>
    </source>
</evidence>
<reference evidence="3" key="1">
    <citation type="submission" date="2016-09" db="EMBL/GenBank/DDBJ databases">
        <authorList>
            <person name="Varghese N."/>
            <person name="Submissions S."/>
        </authorList>
    </citation>
    <scope>NUCLEOTIDE SEQUENCE [LARGE SCALE GENOMIC DNA]</scope>
    <source>
        <strain evidence="3">JS23</strain>
    </source>
</reference>
<proteinExistence type="predicted"/>
<sequence length="193" mass="22043">MPQRYRSGLDDDAWIMLWLVPQTMRMQVVPDSQEPTEAPLVAILHISRACKPFRRRDIETLMATMTRRNHADALTGFLVQAGDNFLQYIEGSRTKVAACYRRIETDRRHTDLTLIAYAELAGRRFGSWDMGYFMGDADGTERLEPVMMGWRGAQSELIEEAVRINAAAYRPDAADRMGFEIAPCPVLLRRLFG</sequence>
<dbReference type="RefSeq" id="WP_170845231.1">
    <property type="nucleotide sequence ID" value="NZ_FNLO01000013.1"/>
</dbReference>
<accession>A0A1H2PV95</accession>
<evidence type="ECO:0000259" key="1">
    <source>
        <dbReference type="PROSITE" id="PS50925"/>
    </source>
</evidence>
<dbReference type="InterPro" id="IPR007024">
    <property type="entry name" value="BLUF_domain"/>
</dbReference>
<protein>
    <submittedName>
        <fullName evidence="2">Sensors of blue-light using FAD</fullName>
    </submittedName>
</protein>
<gene>
    <name evidence="2" type="ORF">SAMN05216551_11378</name>
</gene>
<dbReference type="SMART" id="SM01034">
    <property type="entry name" value="BLUF"/>
    <property type="match status" value="1"/>
</dbReference>
<dbReference type="GO" id="GO:0071949">
    <property type="term" value="F:FAD binding"/>
    <property type="evidence" value="ECO:0007669"/>
    <property type="project" value="InterPro"/>
</dbReference>
<dbReference type="SUPFAM" id="SSF54975">
    <property type="entry name" value="Acylphosphatase/BLUF domain-like"/>
    <property type="match status" value="1"/>
</dbReference>
<organism evidence="2 3">
    <name type="scientific">Chitinasiproducens palmae</name>
    <dbReference type="NCBI Taxonomy" id="1770053"/>
    <lineage>
        <taxon>Bacteria</taxon>
        <taxon>Pseudomonadati</taxon>
        <taxon>Pseudomonadota</taxon>
        <taxon>Betaproteobacteria</taxon>
        <taxon>Burkholderiales</taxon>
        <taxon>Burkholderiaceae</taxon>
        <taxon>Chitinasiproducens</taxon>
    </lineage>
</organism>
<dbReference type="PROSITE" id="PS50925">
    <property type="entry name" value="BLUF"/>
    <property type="match status" value="1"/>
</dbReference>
<dbReference type="EMBL" id="FNLO01000013">
    <property type="protein sequence ID" value="SDV50757.1"/>
    <property type="molecule type" value="Genomic_DNA"/>
</dbReference>
<dbReference type="Proteomes" id="UP000243719">
    <property type="component" value="Unassembled WGS sequence"/>
</dbReference>
<dbReference type="AlphaFoldDB" id="A0A1H2PV95"/>